<dbReference type="Proteomes" id="UP000499080">
    <property type="component" value="Unassembled WGS sequence"/>
</dbReference>
<accession>A0A4Y2KCC1</accession>
<gene>
    <name evidence="1" type="ORF">AVEN_69847_1</name>
</gene>
<name>A0A4Y2KCC1_ARAVE</name>
<sequence>MFLSMAFILGFRNTPIEARLSCTFAASTCCRALRRCSSSDLEKFRDCRFFLASCLEDFNRQMLNTRTKIFRDGGTGPTLPPLATPLIPRPKTIPTANIVGKFGFVPIVTHDWPKNHGLNCLVMEDVLSLKLQPMDAKIGTIYHWIWTAGPKSAEEPHKGWSGFMKNVARKKMIRKVCSDTLALRQSSTF</sequence>
<proteinExistence type="predicted"/>
<organism evidence="1 2">
    <name type="scientific">Araneus ventricosus</name>
    <name type="common">Orbweaver spider</name>
    <name type="synonym">Epeira ventricosa</name>
    <dbReference type="NCBI Taxonomy" id="182803"/>
    <lineage>
        <taxon>Eukaryota</taxon>
        <taxon>Metazoa</taxon>
        <taxon>Ecdysozoa</taxon>
        <taxon>Arthropoda</taxon>
        <taxon>Chelicerata</taxon>
        <taxon>Arachnida</taxon>
        <taxon>Araneae</taxon>
        <taxon>Araneomorphae</taxon>
        <taxon>Entelegynae</taxon>
        <taxon>Araneoidea</taxon>
        <taxon>Araneidae</taxon>
        <taxon>Araneus</taxon>
    </lineage>
</organism>
<comment type="caution">
    <text evidence="1">The sequence shown here is derived from an EMBL/GenBank/DDBJ whole genome shotgun (WGS) entry which is preliminary data.</text>
</comment>
<protein>
    <submittedName>
        <fullName evidence="1">Uncharacterized protein</fullName>
    </submittedName>
</protein>
<dbReference type="OrthoDB" id="7699940at2759"/>
<keyword evidence="2" id="KW-1185">Reference proteome</keyword>
<evidence type="ECO:0000313" key="1">
    <source>
        <dbReference type="EMBL" id="GBN00071.1"/>
    </source>
</evidence>
<dbReference type="AlphaFoldDB" id="A0A4Y2KCC1"/>
<reference evidence="1 2" key="1">
    <citation type="journal article" date="2019" name="Sci. Rep.">
        <title>Orb-weaving spider Araneus ventricosus genome elucidates the spidroin gene catalogue.</title>
        <authorList>
            <person name="Kono N."/>
            <person name="Nakamura H."/>
            <person name="Ohtoshi R."/>
            <person name="Moran D.A.P."/>
            <person name="Shinohara A."/>
            <person name="Yoshida Y."/>
            <person name="Fujiwara M."/>
            <person name="Mori M."/>
            <person name="Tomita M."/>
            <person name="Arakawa K."/>
        </authorList>
    </citation>
    <scope>NUCLEOTIDE SEQUENCE [LARGE SCALE GENOMIC DNA]</scope>
</reference>
<evidence type="ECO:0000313" key="2">
    <source>
        <dbReference type="Proteomes" id="UP000499080"/>
    </source>
</evidence>
<dbReference type="EMBL" id="BGPR01004476">
    <property type="protein sequence ID" value="GBN00071.1"/>
    <property type="molecule type" value="Genomic_DNA"/>
</dbReference>